<protein>
    <recommendedName>
        <fullName evidence="12">Sensory histidine kinase/phosphatase NtrB</fullName>
        <ecNumber evidence="2">2.7.13.3</ecNumber>
    </recommendedName>
    <alternativeName>
        <fullName evidence="13">Nitrogen regulation protein NR(II)</fullName>
    </alternativeName>
    <alternativeName>
        <fullName evidence="14">Nitrogen regulator II</fullName>
    </alternativeName>
</protein>
<dbReference type="SMART" id="SM00388">
    <property type="entry name" value="HisKA"/>
    <property type="match status" value="1"/>
</dbReference>
<dbReference type="InterPro" id="IPR013767">
    <property type="entry name" value="PAS_fold"/>
</dbReference>
<dbReference type="InterPro" id="IPR003661">
    <property type="entry name" value="HisK_dim/P_dom"/>
</dbReference>
<dbReference type="SUPFAM" id="SSF55785">
    <property type="entry name" value="PYP-like sensor domain (PAS domain)"/>
    <property type="match status" value="1"/>
</dbReference>
<evidence type="ECO:0000256" key="14">
    <source>
        <dbReference type="ARBA" id="ARBA00043094"/>
    </source>
</evidence>
<dbReference type="CDD" id="cd00130">
    <property type="entry name" value="PAS"/>
    <property type="match status" value="1"/>
</dbReference>
<dbReference type="InterPro" id="IPR004358">
    <property type="entry name" value="Sig_transdc_His_kin-like_C"/>
</dbReference>
<dbReference type="Proteomes" id="UP000186895">
    <property type="component" value="Unassembled WGS sequence"/>
</dbReference>
<dbReference type="InterPro" id="IPR005467">
    <property type="entry name" value="His_kinase_dom"/>
</dbReference>
<dbReference type="InterPro" id="IPR003594">
    <property type="entry name" value="HATPase_dom"/>
</dbReference>
<dbReference type="PRINTS" id="PR00344">
    <property type="entry name" value="BCTRLSENSOR"/>
</dbReference>
<keyword evidence="8" id="KW-0067">ATP-binding</keyword>
<keyword evidence="9" id="KW-0902">Two-component regulatory system</keyword>
<dbReference type="InterPro" id="IPR036890">
    <property type="entry name" value="HATPase_C_sf"/>
</dbReference>
<evidence type="ECO:0000256" key="6">
    <source>
        <dbReference type="ARBA" id="ARBA00022777"/>
    </source>
</evidence>
<evidence type="ECO:0000256" key="7">
    <source>
        <dbReference type="ARBA" id="ARBA00022801"/>
    </source>
</evidence>
<dbReference type="InterPro" id="IPR036097">
    <property type="entry name" value="HisK_dim/P_sf"/>
</dbReference>
<dbReference type="Pfam" id="PF02518">
    <property type="entry name" value="HATPase_c"/>
    <property type="match status" value="1"/>
</dbReference>
<dbReference type="PANTHER" id="PTHR43065">
    <property type="entry name" value="SENSOR HISTIDINE KINASE"/>
    <property type="match status" value="1"/>
</dbReference>
<dbReference type="Gene3D" id="3.30.565.10">
    <property type="entry name" value="Histidine kinase-like ATPase, C-terminal domain"/>
    <property type="match status" value="1"/>
</dbReference>
<evidence type="ECO:0000256" key="1">
    <source>
        <dbReference type="ARBA" id="ARBA00000085"/>
    </source>
</evidence>
<comment type="function">
    <text evidence="11">Member of the two-component regulatory system NtrB/NtrC, which controls expression of the nitrogen-regulated (ntr) genes in response to nitrogen limitation. Under conditions of nitrogen limitation, NtrB autophosphorylates and transfers the phosphoryl group to NtrC. In the presence of nitrogen, acts as a phosphatase that dephosphorylates and inactivates NtrC.</text>
</comment>
<evidence type="ECO:0000256" key="11">
    <source>
        <dbReference type="ARBA" id="ARBA00037696"/>
    </source>
</evidence>
<keyword evidence="4" id="KW-0808">Transferase</keyword>
<evidence type="ECO:0000256" key="12">
    <source>
        <dbReference type="ARBA" id="ARBA00039567"/>
    </source>
</evidence>
<gene>
    <name evidence="16" type="ORF">SAMN05421647_10885</name>
</gene>
<dbReference type="GO" id="GO:0005524">
    <property type="term" value="F:ATP binding"/>
    <property type="evidence" value="ECO:0007669"/>
    <property type="project" value="UniProtKB-KW"/>
</dbReference>
<dbReference type="RefSeq" id="WP_076464391.1">
    <property type="nucleotide sequence ID" value="NZ_FTMN01000008.1"/>
</dbReference>
<proteinExistence type="predicted"/>
<dbReference type="Gene3D" id="3.30.450.20">
    <property type="entry name" value="PAS domain"/>
    <property type="match status" value="1"/>
</dbReference>
<dbReference type="Pfam" id="PF00512">
    <property type="entry name" value="HisKA"/>
    <property type="match status" value="1"/>
</dbReference>
<sequence length="354" mass="39736">MVNANTHKQILENLTGAVLVLDDELCIQYMNPAAEMLLEASVRRLKDRPIEDWLSSSEEELAVLRQSLASGHPYSKREARLVTQSGRILTVDYSVNPVPEAGILLEIQARDRLIRIEREEELLARHASARVLVRGLAHEIKNPLGGIRGAAQLLDRELDRDELHEYTQIIIEEADRLRHLVDRLLGPHKLPVIELLNIHAVLEHVCRLVNAETDGRIEIVRDYDPSIPEFEGARDQLVQAVLNIIRNAMQAMEESATPEPRITLRTRALRQVTLGAERHRLVLALEIVDNGPGIPEELSDTLFYPMVSSRAQGSGLGLSIAQSIVNQHRGLIEFTSVPGETRFNLFIPLESGHD</sequence>
<dbReference type="SMART" id="SM00387">
    <property type="entry name" value="HATPase_c"/>
    <property type="match status" value="1"/>
</dbReference>
<evidence type="ECO:0000313" key="17">
    <source>
        <dbReference type="Proteomes" id="UP000186895"/>
    </source>
</evidence>
<dbReference type="InterPro" id="IPR000014">
    <property type="entry name" value="PAS"/>
</dbReference>
<accession>A0A1N6V894</accession>
<evidence type="ECO:0000313" key="16">
    <source>
        <dbReference type="EMBL" id="SIQ73836.1"/>
    </source>
</evidence>
<dbReference type="STRING" id="49186.SAMN05421647_10885"/>
<dbReference type="GO" id="GO:0006355">
    <property type="term" value="P:regulation of DNA-templated transcription"/>
    <property type="evidence" value="ECO:0007669"/>
    <property type="project" value="InterPro"/>
</dbReference>
<evidence type="ECO:0000256" key="5">
    <source>
        <dbReference type="ARBA" id="ARBA00022741"/>
    </source>
</evidence>
<evidence type="ECO:0000256" key="4">
    <source>
        <dbReference type="ARBA" id="ARBA00022679"/>
    </source>
</evidence>
<keyword evidence="10" id="KW-0535">Nitrogen fixation</keyword>
<dbReference type="PROSITE" id="PS50109">
    <property type="entry name" value="HIS_KIN"/>
    <property type="match status" value="1"/>
</dbReference>
<evidence type="ECO:0000256" key="9">
    <source>
        <dbReference type="ARBA" id="ARBA00023012"/>
    </source>
</evidence>
<dbReference type="EMBL" id="FTMN01000008">
    <property type="protein sequence ID" value="SIQ73836.1"/>
    <property type="molecule type" value="Genomic_DNA"/>
</dbReference>
<dbReference type="AlphaFoldDB" id="A0A1N6V894"/>
<keyword evidence="17" id="KW-1185">Reference proteome</keyword>
<name>A0A1N6V894_9GAMM</name>
<dbReference type="EC" id="2.7.13.3" evidence="2"/>
<evidence type="ECO:0000256" key="13">
    <source>
        <dbReference type="ARBA" id="ARBA00042313"/>
    </source>
</evidence>
<dbReference type="InterPro" id="IPR035965">
    <property type="entry name" value="PAS-like_dom_sf"/>
</dbReference>
<dbReference type="eggNOG" id="COG3852">
    <property type="taxonomic scope" value="Bacteria"/>
</dbReference>
<comment type="catalytic activity">
    <reaction evidence="1">
        <text>ATP + protein L-histidine = ADP + protein N-phospho-L-histidine.</text>
        <dbReference type="EC" id="2.7.13.3"/>
    </reaction>
</comment>
<feature type="domain" description="Histidine kinase" evidence="15">
    <location>
        <begin position="135"/>
        <end position="351"/>
    </location>
</feature>
<dbReference type="NCBIfam" id="TIGR00229">
    <property type="entry name" value="sensory_box"/>
    <property type="match status" value="1"/>
</dbReference>
<reference evidence="16 17" key="1">
    <citation type="submission" date="2017-01" db="EMBL/GenBank/DDBJ databases">
        <authorList>
            <person name="Mah S.A."/>
            <person name="Swanson W.J."/>
            <person name="Moy G.W."/>
            <person name="Vacquier V.D."/>
        </authorList>
    </citation>
    <scope>NUCLEOTIDE SEQUENCE [LARGE SCALE GENOMIC DNA]</scope>
    <source>
        <strain evidence="16 17">DSM 7027</strain>
    </source>
</reference>
<dbReference type="SMART" id="SM00091">
    <property type="entry name" value="PAS"/>
    <property type="match status" value="1"/>
</dbReference>
<dbReference type="NCBIfam" id="NF008293">
    <property type="entry name" value="PRK11073.1"/>
    <property type="match status" value="1"/>
</dbReference>
<dbReference type="GO" id="GO:0000155">
    <property type="term" value="F:phosphorelay sensor kinase activity"/>
    <property type="evidence" value="ECO:0007669"/>
    <property type="project" value="InterPro"/>
</dbReference>
<evidence type="ECO:0000256" key="2">
    <source>
        <dbReference type="ARBA" id="ARBA00012438"/>
    </source>
</evidence>
<keyword evidence="5" id="KW-0547">Nucleotide-binding</keyword>
<keyword evidence="7" id="KW-0378">Hydrolase</keyword>
<dbReference type="Pfam" id="PF00989">
    <property type="entry name" value="PAS"/>
    <property type="match status" value="1"/>
</dbReference>
<dbReference type="GO" id="GO:0016787">
    <property type="term" value="F:hydrolase activity"/>
    <property type="evidence" value="ECO:0007669"/>
    <property type="project" value="UniProtKB-KW"/>
</dbReference>
<dbReference type="PANTHER" id="PTHR43065:SF16">
    <property type="entry name" value="SENSORY HISTIDINE KINASE_PHOSPHATASE NTRB"/>
    <property type="match status" value="1"/>
</dbReference>
<dbReference type="SUPFAM" id="SSF47384">
    <property type="entry name" value="Homodimeric domain of signal transducing histidine kinase"/>
    <property type="match status" value="1"/>
</dbReference>
<evidence type="ECO:0000256" key="3">
    <source>
        <dbReference type="ARBA" id="ARBA00022553"/>
    </source>
</evidence>
<dbReference type="CDD" id="cd00082">
    <property type="entry name" value="HisKA"/>
    <property type="match status" value="1"/>
</dbReference>
<evidence type="ECO:0000259" key="15">
    <source>
        <dbReference type="PROSITE" id="PS50109"/>
    </source>
</evidence>
<evidence type="ECO:0000256" key="8">
    <source>
        <dbReference type="ARBA" id="ARBA00022840"/>
    </source>
</evidence>
<keyword evidence="3" id="KW-0597">Phosphoprotein</keyword>
<keyword evidence="6 16" id="KW-0418">Kinase</keyword>
<dbReference type="SUPFAM" id="SSF55874">
    <property type="entry name" value="ATPase domain of HSP90 chaperone/DNA topoisomerase II/histidine kinase"/>
    <property type="match status" value="1"/>
</dbReference>
<dbReference type="Gene3D" id="1.10.287.130">
    <property type="match status" value="1"/>
</dbReference>
<evidence type="ECO:0000256" key="10">
    <source>
        <dbReference type="ARBA" id="ARBA00023231"/>
    </source>
</evidence>
<organism evidence="16 17">
    <name type="scientific">Marinobacterium stanieri</name>
    <dbReference type="NCBI Taxonomy" id="49186"/>
    <lineage>
        <taxon>Bacteria</taxon>
        <taxon>Pseudomonadati</taxon>
        <taxon>Pseudomonadota</taxon>
        <taxon>Gammaproteobacteria</taxon>
        <taxon>Oceanospirillales</taxon>
        <taxon>Oceanospirillaceae</taxon>
        <taxon>Marinobacterium</taxon>
    </lineage>
</organism>